<proteinExistence type="predicted"/>
<gene>
    <name evidence="3" type="ORF">ACFP1K_17575</name>
</gene>
<comment type="caution">
    <text evidence="3">The sequence shown here is derived from an EMBL/GenBank/DDBJ whole genome shotgun (WGS) entry which is preliminary data.</text>
</comment>
<evidence type="ECO:0000313" key="3">
    <source>
        <dbReference type="EMBL" id="MFC6082986.1"/>
    </source>
</evidence>
<feature type="transmembrane region" description="Helical" evidence="2">
    <location>
        <begin position="12"/>
        <end position="33"/>
    </location>
</feature>
<dbReference type="EMBL" id="JBHSRF010000023">
    <property type="protein sequence ID" value="MFC6082986.1"/>
    <property type="molecule type" value="Genomic_DNA"/>
</dbReference>
<feature type="region of interest" description="Disordered" evidence="1">
    <location>
        <begin position="63"/>
        <end position="121"/>
    </location>
</feature>
<evidence type="ECO:0000256" key="1">
    <source>
        <dbReference type="SAM" id="MobiDB-lite"/>
    </source>
</evidence>
<keyword evidence="4" id="KW-1185">Reference proteome</keyword>
<dbReference type="RefSeq" id="WP_380754150.1">
    <property type="nucleotide sequence ID" value="NZ_JBHSRF010000023.1"/>
</dbReference>
<sequence>MAARGRKALKWAGGVLFAGAVIAMGVYFARVGLENADRTASVIGAFVGLTGLAVTVYAMLTGTTPGTRRPGGSGETRNTVEGGTVYGPLVQGRDFHGDITLGPSTPRQDPPPGGERPATGR</sequence>
<protein>
    <submittedName>
        <fullName evidence="3">Uncharacterized protein</fullName>
    </submittedName>
</protein>
<keyword evidence="2" id="KW-1133">Transmembrane helix</keyword>
<dbReference type="Proteomes" id="UP001596137">
    <property type="component" value="Unassembled WGS sequence"/>
</dbReference>
<accession>A0ABW1NIX1</accession>
<evidence type="ECO:0000256" key="2">
    <source>
        <dbReference type="SAM" id="Phobius"/>
    </source>
</evidence>
<feature type="transmembrane region" description="Helical" evidence="2">
    <location>
        <begin position="39"/>
        <end position="60"/>
    </location>
</feature>
<reference evidence="4" key="1">
    <citation type="journal article" date="2019" name="Int. J. Syst. Evol. Microbiol.">
        <title>The Global Catalogue of Microorganisms (GCM) 10K type strain sequencing project: providing services to taxonomists for standard genome sequencing and annotation.</title>
        <authorList>
            <consortium name="The Broad Institute Genomics Platform"/>
            <consortium name="The Broad Institute Genome Sequencing Center for Infectious Disease"/>
            <person name="Wu L."/>
            <person name="Ma J."/>
        </authorList>
    </citation>
    <scope>NUCLEOTIDE SEQUENCE [LARGE SCALE GENOMIC DNA]</scope>
    <source>
        <strain evidence="4">JCM 30346</strain>
    </source>
</reference>
<keyword evidence="2" id="KW-0472">Membrane</keyword>
<organism evidence="3 4">
    <name type="scientific">Sphaerisporangium aureirubrum</name>
    <dbReference type="NCBI Taxonomy" id="1544736"/>
    <lineage>
        <taxon>Bacteria</taxon>
        <taxon>Bacillati</taxon>
        <taxon>Actinomycetota</taxon>
        <taxon>Actinomycetes</taxon>
        <taxon>Streptosporangiales</taxon>
        <taxon>Streptosporangiaceae</taxon>
        <taxon>Sphaerisporangium</taxon>
    </lineage>
</organism>
<keyword evidence="2" id="KW-0812">Transmembrane</keyword>
<evidence type="ECO:0000313" key="4">
    <source>
        <dbReference type="Proteomes" id="UP001596137"/>
    </source>
</evidence>
<name>A0ABW1NIX1_9ACTN</name>